<dbReference type="RefSeq" id="WP_077473499.1">
    <property type="nucleotide sequence ID" value="NZ_MLHK01000002.1"/>
</dbReference>
<dbReference type="EMBL" id="MLHK01000002">
    <property type="protein sequence ID" value="OOF47166.1"/>
    <property type="molecule type" value="Genomic_DNA"/>
</dbReference>
<dbReference type="PROSITE" id="PS50943">
    <property type="entry name" value="HTH_CROC1"/>
    <property type="match status" value="1"/>
</dbReference>
<name>A0A1V3IXW1_9PAST</name>
<accession>A0A1V3IXW1</accession>
<dbReference type="Proteomes" id="UP000188728">
    <property type="component" value="Unassembled WGS sequence"/>
</dbReference>
<feature type="domain" description="HTH cro/C1-type" evidence="1">
    <location>
        <begin position="11"/>
        <end position="65"/>
    </location>
</feature>
<evidence type="ECO:0000313" key="2">
    <source>
        <dbReference type="EMBL" id="OOF47166.1"/>
    </source>
</evidence>
<dbReference type="CDD" id="cd00093">
    <property type="entry name" value="HTH_XRE"/>
    <property type="match status" value="1"/>
</dbReference>
<reference evidence="2 3" key="1">
    <citation type="submission" date="2016-10" db="EMBL/GenBank/DDBJ databases">
        <title>Rodentibacter gen. nov. and new species.</title>
        <authorList>
            <person name="Christensen H."/>
        </authorList>
    </citation>
    <scope>NUCLEOTIDE SEQUENCE [LARGE SCALE GENOMIC DNA]</scope>
    <source>
        <strain evidence="2 3">H1983213011</strain>
    </source>
</reference>
<proteinExistence type="predicted"/>
<dbReference type="AlphaFoldDB" id="A0A1V3IXW1"/>
<dbReference type="GO" id="GO:0003677">
    <property type="term" value="F:DNA binding"/>
    <property type="evidence" value="ECO:0007669"/>
    <property type="project" value="InterPro"/>
</dbReference>
<dbReference type="InterPro" id="IPR010982">
    <property type="entry name" value="Lambda_DNA-bd_dom_sf"/>
</dbReference>
<organism evidence="2 3">
    <name type="scientific">Rodentibacter trehalosifermentans</name>
    <dbReference type="NCBI Taxonomy" id="1908263"/>
    <lineage>
        <taxon>Bacteria</taxon>
        <taxon>Pseudomonadati</taxon>
        <taxon>Pseudomonadota</taxon>
        <taxon>Gammaproteobacteria</taxon>
        <taxon>Pasteurellales</taxon>
        <taxon>Pasteurellaceae</taxon>
        <taxon>Rodentibacter</taxon>
    </lineage>
</organism>
<protein>
    <submittedName>
        <fullName evidence="2">Transcriptional regulator</fullName>
    </submittedName>
</protein>
<dbReference type="Gene3D" id="1.10.260.40">
    <property type="entry name" value="lambda repressor-like DNA-binding domains"/>
    <property type="match status" value="1"/>
</dbReference>
<dbReference type="InterPro" id="IPR001387">
    <property type="entry name" value="Cro/C1-type_HTH"/>
</dbReference>
<comment type="caution">
    <text evidence="2">The sequence shown here is derived from an EMBL/GenBank/DDBJ whole genome shotgun (WGS) entry which is preliminary data.</text>
</comment>
<dbReference type="SUPFAM" id="SSF47413">
    <property type="entry name" value="lambda repressor-like DNA-binding domains"/>
    <property type="match status" value="1"/>
</dbReference>
<sequence>MSIKEQLRFRLRSVIESSNTSIKAFSEQTGIPLRTLHNYLSGEREPSVENIIKVASEFNINLNWLLLGKNEMYLHDSLELTLNSSELELLNKYRLTNDSGKIILQKTSEIILNELK</sequence>
<dbReference type="Pfam" id="PF12844">
    <property type="entry name" value="HTH_19"/>
    <property type="match status" value="1"/>
</dbReference>
<dbReference type="SMART" id="SM00530">
    <property type="entry name" value="HTH_XRE"/>
    <property type="match status" value="1"/>
</dbReference>
<evidence type="ECO:0000313" key="3">
    <source>
        <dbReference type="Proteomes" id="UP000188728"/>
    </source>
</evidence>
<gene>
    <name evidence="2" type="ORF">BKK51_00430</name>
</gene>
<evidence type="ECO:0000259" key="1">
    <source>
        <dbReference type="PROSITE" id="PS50943"/>
    </source>
</evidence>